<sequence length="108" mass="12848">MEKDFQVSSLIGFFNASKNLNYRKRALERFSIWVRYFQQNGLLSRTILEDNQEPNWEMKVMRSDFTDEGFELYKQASLKWSGGHDRGKPISDTKIFDKYLKKIRDTAP</sequence>
<organism evidence="1 2">
    <name type="scientific">Undibacterium flavidum</name>
    <dbReference type="NCBI Taxonomy" id="2762297"/>
    <lineage>
        <taxon>Bacteria</taxon>
        <taxon>Pseudomonadati</taxon>
        <taxon>Pseudomonadota</taxon>
        <taxon>Betaproteobacteria</taxon>
        <taxon>Burkholderiales</taxon>
        <taxon>Oxalobacteraceae</taxon>
        <taxon>Undibacterium</taxon>
    </lineage>
</organism>
<dbReference type="RefSeq" id="WP_186944239.1">
    <property type="nucleotide sequence ID" value="NZ_JACOGA010000038.1"/>
</dbReference>
<accession>A0ABR6YHP8</accession>
<comment type="caution">
    <text evidence="1">The sequence shown here is derived from an EMBL/GenBank/DDBJ whole genome shotgun (WGS) entry which is preliminary data.</text>
</comment>
<evidence type="ECO:0000313" key="2">
    <source>
        <dbReference type="Proteomes" id="UP000624279"/>
    </source>
</evidence>
<reference evidence="1 2" key="1">
    <citation type="submission" date="2020-08" db="EMBL/GenBank/DDBJ databases">
        <title>Novel species isolated from subtropical streams in China.</title>
        <authorList>
            <person name="Lu H."/>
        </authorList>
    </citation>
    <scope>NUCLEOTIDE SEQUENCE [LARGE SCALE GENOMIC DNA]</scope>
    <source>
        <strain evidence="1 2">LX15W</strain>
    </source>
</reference>
<gene>
    <name evidence="1" type="ORF">H8K55_21205</name>
</gene>
<proteinExistence type="predicted"/>
<keyword evidence="2" id="KW-1185">Reference proteome</keyword>
<dbReference type="EMBL" id="JACOGA010000038">
    <property type="protein sequence ID" value="MBC3876114.1"/>
    <property type="molecule type" value="Genomic_DNA"/>
</dbReference>
<protein>
    <submittedName>
        <fullName evidence="1">Uncharacterized protein</fullName>
    </submittedName>
</protein>
<dbReference type="Proteomes" id="UP000624279">
    <property type="component" value="Unassembled WGS sequence"/>
</dbReference>
<name>A0ABR6YHP8_9BURK</name>
<evidence type="ECO:0000313" key="1">
    <source>
        <dbReference type="EMBL" id="MBC3876114.1"/>
    </source>
</evidence>